<keyword evidence="1" id="KW-0433">Leucine-rich repeat</keyword>
<dbReference type="PROSITE" id="PS51450">
    <property type="entry name" value="LRR"/>
    <property type="match status" value="5"/>
</dbReference>
<dbReference type="Gene3D" id="3.80.10.10">
    <property type="entry name" value="Ribonuclease Inhibitor"/>
    <property type="match status" value="2"/>
</dbReference>
<dbReference type="Proteomes" id="UP001164187">
    <property type="component" value="Chromosome"/>
</dbReference>
<keyword evidence="4" id="KW-1185">Reference proteome</keyword>
<evidence type="ECO:0000313" key="3">
    <source>
        <dbReference type="EMBL" id="WAW14121.1"/>
    </source>
</evidence>
<dbReference type="InterPro" id="IPR001611">
    <property type="entry name" value="Leu-rich_rpt"/>
</dbReference>
<sequence length="858" mass="95681">MKKRILFLFMSFIFIFTTCFVNYSWASEADDTSKVVFGDENIKKEVVNCLKDPNNLFDTSKAIDKTLATSYEPTVGDMKNLKKLTVGPLFDSSYNPISAKSIKGLEEAVNVVDLHLSSLHAPDINLISSLTNVEKLYLKSNDLNDLSIISNMHNLVDLNISSNNITNFSGIENSIKIEKLTATENKISDLSAIKNLTGLKELYLDNNKISEISPIENLKNLVVLRLSGNVIKSIDKIGSKPQLKELQINGTYTGPFDPPDQSGNVISDISKLSMMTNLETLYIQDTVLVKDLSPLSNLTKLKTLILRGNSITDIKPLANLTNLSTLYLYKNHVKDISPLSNMVNMKEFNFAVNNVEDISVLKNMKNLSDVKGYLNNISEFDSLKTVNAEVINFTHNHLIDLSFLKETGKKGTQGFYVLDRQDKSMKAEIVSEKYQDNNIEFIIKNPVRLADGSVLPIDASQKLDQSLKDDFEIGDAVEINNKVVDLNNAANIKIVSEGENLKISIPKTSYKNGMKIDVPFSKFGTLVSDDMPFELYGTFSGVVHFTMPAESINPDKPKPDSNIERIPGKKPIQIATEISKKSYDKSNYAILVSKNNYTDAILASPLASIYNAPILVTEADRISSEAKNELHRLGVKNIIIVGGESSVSKNIYNGLEKDKYKLERIQGANRYSTSVAVYNKIKSINKFKAEIILTSGENFTDGILASSIAIKNQNPILLTSKEKLPWTVKFAIRGDIKNVIVIGGNSSVPNNQVKNNFRNKNIKRISGENRYSTSIEVAKYLYPSSKTFVVSSGEDFRDSLTSSCLYFKYASPIMFTKSKELPKIISDYVNSYRKIYVVGSENIISTNVIEKIRNLHKK</sequence>
<keyword evidence="2" id="KW-0677">Repeat</keyword>
<dbReference type="InterPro" id="IPR032675">
    <property type="entry name" value="LRR_dom_sf"/>
</dbReference>
<organism evidence="3 4">
    <name type="scientific">Peptostreptococcus equinus</name>
    <dbReference type="NCBI Taxonomy" id="3003601"/>
    <lineage>
        <taxon>Bacteria</taxon>
        <taxon>Bacillati</taxon>
        <taxon>Bacillota</taxon>
        <taxon>Clostridia</taxon>
        <taxon>Peptostreptococcales</taxon>
        <taxon>Peptostreptococcaceae</taxon>
        <taxon>Peptostreptococcus</taxon>
    </lineage>
</organism>
<protein>
    <submittedName>
        <fullName evidence="3">Cell wall-binding repeat-containing protein</fullName>
    </submittedName>
</protein>
<dbReference type="InterPro" id="IPR025875">
    <property type="entry name" value="Leu-rich_rpt_4"/>
</dbReference>
<dbReference type="InterPro" id="IPR007253">
    <property type="entry name" value="Cell_wall-bd_2"/>
</dbReference>
<gene>
    <name evidence="3" type="ORF">O0R46_05810</name>
</gene>
<proteinExistence type="predicted"/>
<evidence type="ECO:0000256" key="1">
    <source>
        <dbReference type="ARBA" id="ARBA00022614"/>
    </source>
</evidence>
<accession>A0ABY7JMR5</accession>
<name>A0ABY7JMR5_9FIRM</name>
<evidence type="ECO:0000313" key="4">
    <source>
        <dbReference type="Proteomes" id="UP001164187"/>
    </source>
</evidence>
<dbReference type="InterPro" id="IPR050836">
    <property type="entry name" value="SDS22/Internalin_LRR"/>
</dbReference>
<dbReference type="Pfam" id="PF04122">
    <property type="entry name" value="CW_binding_2"/>
    <property type="match status" value="3"/>
</dbReference>
<dbReference type="RefSeq" id="WP_269310782.1">
    <property type="nucleotide sequence ID" value="NZ_CP114052.1"/>
</dbReference>
<reference evidence="3" key="1">
    <citation type="submission" date="2022-12" db="EMBL/GenBank/DDBJ databases">
        <title>Peptostreptococcus.</title>
        <authorList>
            <person name="Lee S.H."/>
        </authorList>
    </citation>
    <scope>NUCLEOTIDE SEQUENCE</scope>
    <source>
        <strain evidence="3">CBA3647</strain>
    </source>
</reference>
<dbReference type="Pfam" id="PF12799">
    <property type="entry name" value="LRR_4"/>
    <property type="match status" value="2"/>
</dbReference>
<dbReference type="InterPro" id="IPR003591">
    <property type="entry name" value="Leu-rich_rpt_typical-subtyp"/>
</dbReference>
<dbReference type="SMART" id="SM00369">
    <property type="entry name" value="LRR_TYP"/>
    <property type="match status" value="6"/>
</dbReference>
<dbReference type="SMART" id="SM00365">
    <property type="entry name" value="LRR_SD22"/>
    <property type="match status" value="6"/>
</dbReference>
<dbReference type="PANTHER" id="PTHR46652:SF3">
    <property type="entry name" value="LEUCINE-RICH REPEAT-CONTAINING PROTEIN 9"/>
    <property type="match status" value="1"/>
</dbReference>
<dbReference type="PANTHER" id="PTHR46652">
    <property type="entry name" value="LEUCINE-RICH REPEAT AND IQ DOMAIN-CONTAINING PROTEIN 1-RELATED"/>
    <property type="match status" value="1"/>
</dbReference>
<dbReference type="EMBL" id="CP114052">
    <property type="protein sequence ID" value="WAW14121.1"/>
    <property type="molecule type" value="Genomic_DNA"/>
</dbReference>
<evidence type="ECO:0000256" key="2">
    <source>
        <dbReference type="ARBA" id="ARBA00022737"/>
    </source>
</evidence>
<dbReference type="SUPFAM" id="SSF52047">
    <property type="entry name" value="RNI-like"/>
    <property type="match status" value="1"/>
</dbReference>
<dbReference type="Gene3D" id="3.40.50.12090">
    <property type="match status" value="2"/>
</dbReference>